<dbReference type="Proteomes" id="UP001182908">
    <property type="component" value="Chromosome"/>
</dbReference>
<dbReference type="InterPro" id="IPR036895">
    <property type="entry name" value="Uracil-DNA_glycosylase-like_sf"/>
</dbReference>
<organism evidence="4 5">
    <name type="scientific">Methanolobus sediminis</name>
    <dbReference type="NCBI Taxonomy" id="3072978"/>
    <lineage>
        <taxon>Archaea</taxon>
        <taxon>Methanobacteriati</taxon>
        <taxon>Methanobacteriota</taxon>
        <taxon>Stenosarchaea group</taxon>
        <taxon>Methanomicrobia</taxon>
        <taxon>Methanosarcinales</taxon>
        <taxon>Methanosarcinaceae</taxon>
        <taxon>Methanolobus</taxon>
    </lineage>
</organism>
<reference evidence="4 5" key="1">
    <citation type="submission" date="2023-08" db="EMBL/GenBank/DDBJ databases">
        <title>Methanolobus mangrovi sp. nov. and Methanolobus sediminis sp. nov, two novel methylotrophic methanogens isolated from mangrove sediments in China.</title>
        <authorList>
            <person name="Zhou J."/>
        </authorList>
    </citation>
    <scope>NUCLEOTIDE SEQUENCE [LARGE SCALE GENOMIC DNA]</scope>
    <source>
        <strain evidence="4 5">FTZ6</strain>
    </source>
</reference>
<dbReference type="KEGG" id="mseb:RE474_11235"/>
<feature type="domain" description="DUF5591" evidence="3">
    <location>
        <begin position="30"/>
        <end position="170"/>
    </location>
</feature>
<dbReference type="EMBL" id="CP133592">
    <property type="protein sequence ID" value="WMW24648.1"/>
    <property type="molecule type" value="Genomic_DNA"/>
</dbReference>
<gene>
    <name evidence="4" type="ORF">RE474_11235</name>
</gene>
<evidence type="ECO:0000256" key="1">
    <source>
        <dbReference type="ARBA" id="ARBA00022694"/>
    </source>
</evidence>
<evidence type="ECO:0000259" key="3">
    <source>
        <dbReference type="Pfam" id="PF17884"/>
    </source>
</evidence>
<dbReference type="AlphaFoldDB" id="A0AA51UK97"/>
<dbReference type="GO" id="GO:0008033">
    <property type="term" value="P:tRNA processing"/>
    <property type="evidence" value="ECO:0007669"/>
    <property type="project" value="UniProtKB-KW"/>
</dbReference>
<keyword evidence="5" id="KW-1185">Reference proteome</keyword>
<sequence length="235" mass="27147">MTIIPEDERSSLPLDTDEIIYHPDMIRANEWILTEYKPPVRDFCIFVPCAKKKPYHESPSHKIFDKVIFGTLDPEKVHVVVFGTCGITPRELDTEYPFMDYQFMLGKCNVAKIKRDFIKMESQRLAEYLEKTRDNYKHRIAYCIGDFRKAMELAVEISGVEVTIVPKEETINSHVQPGKTFIYGSLNQTSYLQDFSDAIAASMGKELSQDCSESKSSEEEEEENTSVNDNDWYII</sequence>
<dbReference type="Pfam" id="PF17884">
    <property type="entry name" value="DUF5591"/>
    <property type="match status" value="1"/>
</dbReference>
<evidence type="ECO:0000313" key="5">
    <source>
        <dbReference type="Proteomes" id="UP001182908"/>
    </source>
</evidence>
<proteinExistence type="predicted"/>
<dbReference type="Gene3D" id="3.40.50.10630">
    <property type="entry name" value="Uracil-DNA glycosylase-like"/>
    <property type="match status" value="1"/>
</dbReference>
<accession>A0AA51UK97</accession>
<dbReference type="GeneID" id="84233298"/>
<feature type="region of interest" description="Disordered" evidence="2">
    <location>
        <begin position="209"/>
        <end position="235"/>
    </location>
</feature>
<name>A0AA51UK97_9EURY</name>
<dbReference type="InterPro" id="IPR040777">
    <property type="entry name" value="DUF5591"/>
</dbReference>
<evidence type="ECO:0000313" key="4">
    <source>
        <dbReference type="EMBL" id="WMW24648.1"/>
    </source>
</evidence>
<keyword evidence="1" id="KW-0819">tRNA processing</keyword>
<evidence type="ECO:0000256" key="2">
    <source>
        <dbReference type="SAM" id="MobiDB-lite"/>
    </source>
</evidence>
<protein>
    <submittedName>
        <fullName evidence="4">DUF5591 domain-containing protein</fullName>
    </submittedName>
</protein>
<dbReference type="SUPFAM" id="SSF52141">
    <property type="entry name" value="Uracil-DNA glycosylase-like"/>
    <property type="match status" value="1"/>
</dbReference>
<dbReference type="RefSeq" id="WP_309310457.1">
    <property type="nucleotide sequence ID" value="NZ_CP133592.1"/>
</dbReference>